<proteinExistence type="predicted"/>
<organism evidence="1 2">
    <name type="scientific">Bremerella volcania</name>
    <dbReference type="NCBI Taxonomy" id="2527984"/>
    <lineage>
        <taxon>Bacteria</taxon>
        <taxon>Pseudomonadati</taxon>
        <taxon>Planctomycetota</taxon>
        <taxon>Planctomycetia</taxon>
        <taxon>Pirellulales</taxon>
        <taxon>Pirellulaceae</taxon>
        <taxon>Bremerella</taxon>
    </lineage>
</organism>
<accession>A0A518CG29</accession>
<reference evidence="2" key="1">
    <citation type="submission" date="2019-02" db="EMBL/GenBank/DDBJ databases">
        <title>Deep-cultivation of Planctomycetes and their phenomic and genomic characterization uncovers novel biology.</title>
        <authorList>
            <person name="Wiegand S."/>
            <person name="Jogler M."/>
            <person name="Boedeker C."/>
            <person name="Pinto D."/>
            <person name="Vollmers J."/>
            <person name="Rivas-Marin E."/>
            <person name="Kohn T."/>
            <person name="Peeters S.H."/>
            <person name="Heuer A."/>
            <person name="Rast P."/>
            <person name="Oberbeckmann S."/>
            <person name="Bunk B."/>
            <person name="Jeske O."/>
            <person name="Meyerdierks A."/>
            <person name="Storesund J.E."/>
            <person name="Kallscheuer N."/>
            <person name="Luecker S."/>
            <person name="Lage O.M."/>
            <person name="Pohl T."/>
            <person name="Merkel B.J."/>
            <person name="Hornburger P."/>
            <person name="Mueller R.-W."/>
            <person name="Bruemmer F."/>
            <person name="Labrenz M."/>
            <person name="Spormann A.M."/>
            <person name="Op den Camp H."/>
            <person name="Overmann J."/>
            <person name="Amann R."/>
            <person name="Jetten M.S.M."/>
            <person name="Mascher T."/>
            <person name="Medema M.H."/>
            <person name="Devos D.P."/>
            <person name="Kaster A.-K."/>
            <person name="Ovreas L."/>
            <person name="Rohde M."/>
            <person name="Galperin M.Y."/>
            <person name="Jogler C."/>
        </authorList>
    </citation>
    <scope>NUCLEOTIDE SEQUENCE [LARGE SCALE GENOMIC DNA]</scope>
    <source>
        <strain evidence="2">Pan97</strain>
    </source>
</reference>
<dbReference type="OrthoDB" id="9931431at2"/>
<evidence type="ECO:0000313" key="1">
    <source>
        <dbReference type="EMBL" id="QDU78192.1"/>
    </source>
</evidence>
<sequence>MEIVRPLAFGSVIVAGLLLLGCDVKFQRNSEHLHYLPSPVQPNSPVSPGEKNRKYEFEIAQLNDSGILLPSAEGEEADEHVGMNLQVLSDDRWGLNIFRASRFPEDDLRHDDNPTVIRFSQRDVIPYYGDLFRITIDSDQVRMEQCTELLPSEMVPAAGSRVITMDGSEATFFRKRLHRPDGVIIPEDPFETIELVKFETDPESTRALILRKRMIVHIVNGTPETKLIEPPKREWVGAGANLLVDDQLVRVKQIVQPDEISGVGTPVGWIELEQVDLSQVERHRALL</sequence>
<name>A0A518CG29_9BACT</name>
<gene>
    <name evidence="1" type="ORF">Pan97_52750</name>
</gene>
<dbReference type="Proteomes" id="UP000318626">
    <property type="component" value="Chromosome"/>
</dbReference>
<dbReference type="KEGG" id="bvo:Pan97_52750"/>
<protein>
    <recommendedName>
        <fullName evidence="3">Lipoprotein</fullName>
    </recommendedName>
</protein>
<evidence type="ECO:0008006" key="3">
    <source>
        <dbReference type="Google" id="ProtNLM"/>
    </source>
</evidence>
<dbReference type="AlphaFoldDB" id="A0A518CG29"/>
<dbReference type="RefSeq" id="WP_144977822.1">
    <property type="nucleotide sequence ID" value="NZ_CP036289.1"/>
</dbReference>
<dbReference type="EMBL" id="CP036289">
    <property type="protein sequence ID" value="QDU78192.1"/>
    <property type="molecule type" value="Genomic_DNA"/>
</dbReference>
<dbReference type="PROSITE" id="PS51257">
    <property type="entry name" value="PROKAR_LIPOPROTEIN"/>
    <property type="match status" value="1"/>
</dbReference>
<keyword evidence="2" id="KW-1185">Reference proteome</keyword>
<evidence type="ECO:0000313" key="2">
    <source>
        <dbReference type="Proteomes" id="UP000318626"/>
    </source>
</evidence>